<dbReference type="GO" id="GO:0003723">
    <property type="term" value="F:RNA binding"/>
    <property type="evidence" value="ECO:0007669"/>
    <property type="project" value="InterPro"/>
</dbReference>
<dbReference type="GO" id="GO:0006400">
    <property type="term" value="P:tRNA modification"/>
    <property type="evidence" value="ECO:0007669"/>
    <property type="project" value="InterPro"/>
</dbReference>
<feature type="region of interest" description="Disordered" evidence="1">
    <location>
        <begin position="1"/>
        <end position="25"/>
    </location>
</feature>
<feature type="compositionally biased region" description="Polar residues" evidence="1">
    <location>
        <begin position="1"/>
        <end position="10"/>
    </location>
</feature>
<sequence>MAENISQVKATDTGALRVEQKPSDDDVVQLPIKEKEGEEEIKLKAKEDMKPWEQHSAVISIPRFDYNAPSSILNHSHSGFLVTCPIKREKSATKEAMLIFEKYILPLSDVNEEGSKSLDPKISTKRRRICGSTENVLDSDTESKDGKCVLPGSQTESRTSDNETSSFLSLVKLIRSGLLLFIFPKDNGPAVVDIVSKIIESRESGSLKSPQWCHRIFPIQSTCNLEEKELHSVVSKLVQQFVTEERIKVAEPVKFAVGYSSRGIEENEMKRVHETSSGSNGSALLDRSKCFSIVAAAVKEVIPDSVVNLKCPEIAVLVEVLPLSGIPNERVMVGVSVLPQMLVSVKPRLCIKALVHDGKAGNEKKKK</sequence>
<dbReference type="AlphaFoldDB" id="A0AAV1CNW3"/>
<dbReference type="PANTHER" id="PTHR13452:SF13">
    <property type="entry name" value="OS02G0672400 PROTEIN"/>
    <property type="match status" value="1"/>
</dbReference>
<evidence type="ECO:0000256" key="1">
    <source>
        <dbReference type="SAM" id="MobiDB-lite"/>
    </source>
</evidence>
<proteinExistence type="predicted"/>
<protein>
    <submittedName>
        <fullName evidence="2">OLC1v1033073C1</fullName>
    </submittedName>
</protein>
<dbReference type="EMBL" id="OX459119">
    <property type="protein sequence ID" value="CAI9096843.1"/>
    <property type="molecule type" value="Genomic_DNA"/>
</dbReference>
<organism evidence="2 3">
    <name type="scientific">Oldenlandia corymbosa var. corymbosa</name>
    <dbReference type="NCBI Taxonomy" id="529605"/>
    <lineage>
        <taxon>Eukaryota</taxon>
        <taxon>Viridiplantae</taxon>
        <taxon>Streptophyta</taxon>
        <taxon>Embryophyta</taxon>
        <taxon>Tracheophyta</taxon>
        <taxon>Spermatophyta</taxon>
        <taxon>Magnoliopsida</taxon>
        <taxon>eudicotyledons</taxon>
        <taxon>Gunneridae</taxon>
        <taxon>Pentapetalae</taxon>
        <taxon>asterids</taxon>
        <taxon>lamiids</taxon>
        <taxon>Gentianales</taxon>
        <taxon>Rubiaceae</taxon>
        <taxon>Rubioideae</taxon>
        <taxon>Spermacoceae</taxon>
        <taxon>Hedyotis-Oldenlandia complex</taxon>
        <taxon>Oldenlandia</taxon>
    </lineage>
</organism>
<evidence type="ECO:0000313" key="2">
    <source>
        <dbReference type="EMBL" id="CAI9096843.1"/>
    </source>
</evidence>
<evidence type="ECO:0000313" key="3">
    <source>
        <dbReference type="Proteomes" id="UP001161247"/>
    </source>
</evidence>
<reference evidence="2" key="1">
    <citation type="submission" date="2023-03" db="EMBL/GenBank/DDBJ databases">
        <authorList>
            <person name="Julca I."/>
        </authorList>
    </citation>
    <scope>NUCLEOTIDE SEQUENCE</scope>
</reference>
<dbReference type="CDD" id="cd11717">
    <property type="entry name" value="THUMP_THUMPD1_like"/>
    <property type="match status" value="1"/>
</dbReference>
<dbReference type="SUPFAM" id="SSF143437">
    <property type="entry name" value="THUMP domain-like"/>
    <property type="match status" value="1"/>
</dbReference>
<keyword evidence="3" id="KW-1185">Reference proteome</keyword>
<dbReference type="PANTHER" id="PTHR13452">
    <property type="entry name" value="THUMP DOMAIN CONTAINING PROTEIN 1-RELATED"/>
    <property type="match status" value="1"/>
</dbReference>
<feature type="region of interest" description="Disordered" evidence="1">
    <location>
        <begin position="134"/>
        <end position="161"/>
    </location>
</feature>
<dbReference type="Proteomes" id="UP001161247">
    <property type="component" value="Chromosome 2"/>
</dbReference>
<gene>
    <name evidence="2" type="ORF">OLC1_LOCUS7498</name>
</gene>
<dbReference type="InterPro" id="IPR040183">
    <property type="entry name" value="THUMPD1-like"/>
</dbReference>
<accession>A0AAV1CNW3</accession>
<feature type="compositionally biased region" description="Polar residues" evidence="1">
    <location>
        <begin position="152"/>
        <end position="161"/>
    </location>
</feature>
<name>A0AAV1CNW3_OLDCO</name>